<name>A0A3M0KVY0_HIRRU</name>
<gene>
    <name evidence="1" type="ORF">DUI87_06044</name>
</gene>
<protein>
    <recommendedName>
        <fullName evidence="3">Rna-directed dna polymerase from mobile element jockey-like</fullName>
    </recommendedName>
</protein>
<evidence type="ECO:0000313" key="2">
    <source>
        <dbReference type="Proteomes" id="UP000269221"/>
    </source>
</evidence>
<dbReference type="PANTHER" id="PTHR33332">
    <property type="entry name" value="REVERSE TRANSCRIPTASE DOMAIN-CONTAINING PROTEIN"/>
    <property type="match status" value="1"/>
</dbReference>
<dbReference type="Proteomes" id="UP000269221">
    <property type="component" value="Unassembled WGS sequence"/>
</dbReference>
<evidence type="ECO:0008006" key="3">
    <source>
        <dbReference type="Google" id="ProtNLM"/>
    </source>
</evidence>
<dbReference type="AlphaFoldDB" id="A0A3M0KVY0"/>
<comment type="caution">
    <text evidence="1">The sequence shown here is derived from an EMBL/GenBank/DDBJ whole genome shotgun (WGS) entry which is preliminary data.</text>
</comment>
<evidence type="ECO:0000313" key="1">
    <source>
        <dbReference type="EMBL" id="RMC17462.1"/>
    </source>
</evidence>
<proteinExistence type="predicted"/>
<accession>A0A3M0KVY0</accession>
<organism evidence="1 2">
    <name type="scientific">Hirundo rustica rustica</name>
    <dbReference type="NCBI Taxonomy" id="333673"/>
    <lineage>
        <taxon>Eukaryota</taxon>
        <taxon>Metazoa</taxon>
        <taxon>Chordata</taxon>
        <taxon>Craniata</taxon>
        <taxon>Vertebrata</taxon>
        <taxon>Euteleostomi</taxon>
        <taxon>Archelosauria</taxon>
        <taxon>Archosauria</taxon>
        <taxon>Dinosauria</taxon>
        <taxon>Saurischia</taxon>
        <taxon>Theropoda</taxon>
        <taxon>Coelurosauria</taxon>
        <taxon>Aves</taxon>
        <taxon>Neognathae</taxon>
        <taxon>Neoaves</taxon>
        <taxon>Telluraves</taxon>
        <taxon>Australaves</taxon>
        <taxon>Passeriformes</taxon>
        <taxon>Sylvioidea</taxon>
        <taxon>Hirundinidae</taxon>
        <taxon>Hirundo</taxon>
    </lineage>
</organism>
<dbReference type="EMBL" id="QRBI01000099">
    <property type="protein sequence ID" value="RMC17462.1"/>
    <property type="molecule type" value="Genomic_DNA"/>
</dbReference>
<dbReference type="OrthoDB" id="6368401at2759"/>
<dbReference type="STRING" id="333673.A0A3M0KVY0"/>
<reference evidence="1 2" key="1">
    <citation type="submission" date="2018-07" db="EMBL/GenBank/DDBJ databases">
        <title>A high quality draft genome assembly of the barn swallow (H. rustica rustica).</title>
        <authorList>
            <person name="Formenti G."/>
            <person name="Chiara M."/>
            <person name="Poveda L."/>
            <person name="Francoijs K.-J."/>
            <person name="Bonisoli-Alquati A."/>
            <person name="Canova L."/>
            <person name="Gianfranceschi L."/>
            <person name="Horner D.S."/>
            <person name="Saino N."/>
        </authorList>
    </citation>
    <scope>NUCLEOTIDE SEQUENCE [LARGE SCALE GENOMIC DNA]</scope>
    <source>
        <strain evidence="1">Chelidonia</strain>
        <tissue evidence="1">Blood</tissue>
    </source>
</reference>
<keyword evidence="2" id="KW-1185">Reference proteome</keyword>
<sequence length="83" mass="9348">MDKLKKWAHGNLMRSNETKCKVLRLGQGNPQYHFRLGDEQIQSSLYGKDLGVLVDERLAWQCQLAAQKAKCILGCTKSSWPAG</sequence>